<proteinExistence type="predicted"/>
<dbReference type="Proteomes" id="UP000521943">
    <property type="component" value="Unassembled WGS sequence"/>
</dbReference>
<name>A0A8H6MBQ6_9AGAR</name>
<dbReference type="AlphaFoldDB" id="A0A8H6MBQ6"/>
<dbReference type="EMBL" id="JACGCI010000016">
    <property type="protein sequence ID" value="KAF6759291.1"/>
    <property type="molecule type" value="Genomic_DNA"/>
</dbReference>
<evidence type="ECO:0000313" key="2">
    <source>
        <dbReference type="EMBL" id="KAF6759291.1"/>
    </source>
</evidence>
<accession>A0A8H6MBQ6</accession>
<protein>
    <submittedName>
        <fullName evidence="2">Uncharacterized protein</fullName>
    </submittedName>
</protein>
<gene>
    <name evidence="2" type="ORF">DFP72DRAFT_844552</name>
</gene>
<comment type="caution">
    <text evidence="2">The sequence shown here is derived from an EMBL/GenBank/DDBJ whole genome shotgun (WGS) entry which is preliminary data.</text>
</comment>
<sequence length="469" mass="51567">MWVMMSKARRLEIILELTCSERWGTQISSYAEGERVLDRFTAIINRYAFSVPPPLSYARWEPEKERGFVGGGLALFGSRFVDLGLKVKSTVIEYIRQHEPSYEGFPVECPPLSIWNREDVTAHDQGLDCKAARDGAIVAEAPFNDADTPGFALFEYRSWTIRRRAWGSGVPASLYRVLQIPTTPNDAVASINPLIALLPPILLVPTNPISQPTSPAQPPNENTHDNGDNPAAQKGGRSARSEEREGGGEVVPGGSEYILRCFILRPPPLLTPTRSRTVRYDTTTTATRKGEPAYHLRLFPMQPPDATAYELGADEHTQPRNGPNTTRRRWTLQDVGWCGEQSRGVGVGRVGCRDKSSLDVEREVGLGTQGQGHEGDEAGCGVVPLRLAHPCTSRDMLEEGMRMRLPRGTEPRSDSIDITSRALELGISTPPPAKACRRESGGKYNFGCQAENVRTSLLAVHPRLGGVAF</sequence>
<organism evidence="2 3">
    <name type="scientific">Ephemerocybe angulata</name>
    <dbReference type="NCBI Taxonomy" id="980116"/>
    <lineage>
        <taxon>Eukaryota</taxon>
        <taxon>Fungi</taxon>
        <taxon>Dikarya</taxon>
        <taxon>Basidiomycota</taxon>
        <taxon>Agaricomycotina</taxon>
        <taxon>Agaricomycetes</taxon>
        <taxon>Agaricomycetidae</taxon>
        <taxon>Agaricales</taxon>
        <taxon>Agaricineae</taxon>
        <taxon>Psathyrellaceae</taxon>
        <taxon>Ephemerocybe</taxon>
    </lineage>
</organism>
<keyword evidence="3" id="KW-1185">Reference proteome</keyword>
<reference evidence="2 3" key="1">
    <citation type="submission" date="2020-07" db="EMBL/GenBank/DDBJ databases">
        <title>Comparative genomics of pyrophilous fungi reveals a link between fire events and developmental genes.</title>
        <authorList>
            <consortium name="DOE Joint Genome Institute"/>
            <person name="Steindorff A.S."/>
            <person name="Carver A."/>
            <person name="Calhoun S."/>
            <person name="Stillman K."/>
            <person name="Liu H."/>
            <person name="Lipzen A."/>
            <person name="Pangilinan J."/>
            <person name="Labutti K."/>
            <person name="Bruns T.D."/>
            <person name="Grigoriev I.V."/>
        </authorList>
    </citation>
    <scope>NUCLEOTIDE SEQUENCE [LARGE SCALE GENOMIC DNA]</scope>
    <source>
        <strain evidence="2 3">CBS 144469</strain>
    </source>
</reference>
<feature type="region of interest" description="Disordered" evidence="1">
    <location>
        <begin position="208"/>
        <end position="252"/>
    </location>
</feature>
<evidence type="ECO:0000256" key="1">
    <source>
        <dbReference type="SAM" id="MobiDB-lite"/>
    </source>
</evidence>
<evidence type="ECO:0000313" key="3">
    <source>
        <dbReference type="Proteomes" id="UP000521943"/>
    </source>
</evidence>